<dbReference type="OrthoDB" id="4951845at2759"/>
<reference evidence="2" key="1">
    <citation type="journal article" date="2017" name="Nat. Ecol. Evol.">
        <title>Genome expansion and lineage-specific genetic innovations in the forest pathogenic fungi Armillaria.</title>
        <authorList>
            <person name="Sipos G."/>
            <person name="Prasanna A.N."/>
            <person name="Walter M.C."/>
            <person name="O'Connor E."/>
            <person name="Balint B."/>
            <person name="Krizsan K."/>
            <person name="Kiss B."/>
            <person name="Hess J."/>
            <person name="Varga T."/>
            <person name="Slot J."/>
            <person name="Riley R."/>
            <person name="Boka B."/>
            <person name="Rigling D."/>
            <person name="Barry K."/>
            <person name="Lee J."/>
            <person name="Mihaltcheva S."/>
            <person name="LaButti K."/>
            <person name="Lipzen A."/>
            <person name="Waldron R."/>
            <person name="Moloney N.M."/>
            <person name="Sperisen C."/>
            <person name="Kredics L."/>
            <person name="Vagvoelgyi C."/>
            <person name="Patrignani A."/>
            <person name="Fitzpatrick D."/>
            <person name="Nagy I."/>
            <person name="Doyle S."/>
            <person name="Anderson J.B."/>
            <person name="Grigoriev I.V."/>
            <person name="Gueldener U."/>
            <person name="Muensterkoetter M."/>
            <person name="Nagy L.G."/>
        </authorList>
    </citation>
    <scope>NUCLEOTIDE SEQUENCE [LARGE SCALE GENOMIC DNA]</scope>
    <source>
        <strain evidence="2">C18/9</strain>
    </source>
</reference>
<proteinExistence type="predicted"/>
<evidence type="ECO:0000313" key="2">
    <source>
        <dbReference type="Proteomes" id="UP000219338"/>
    </source>
</evidence>
<dbReference type="EMBL" id="FUEG01000001">
    <property type="protein sequence ID" value="SJK99000.1"/>
    <property type="molecule type" value="Genomic_DNA"/>
</dbReference>
<keyword evidence="2" id="KW-1185">Reference proteome</keyword>
<organism evidence="1 2">
    <name type="scientific">Armillaria ostoyae</name>
    <name type="common">Armillaria root rot fungus</name>
    <dbReference type="NCBI Taxonomy" id="47428"/>
    <lineage>
        <taxon>Eukaryota</taxon>
        <taxon>Fungi</taxon>
        <taxon>Dikarya</taxon>
        <taxon>Basidiomycota</taxon>
        <taxon>Agaricomycotina</taxon>
        <taxon>Agaricomycetes</taxon>
        <taxon>Agaricomycetidae</taxon>
        <taxon>Agaricales</taxon>
        <taxon>Marasmiineae</taxon>
        <taxon>Physalacriaceae</taxon>
        <taxon>Armillaria</taxon>
    </lineage>
</organism>
<dbReference type="Gene3D" id="3.40.30.10">
    <property type="entry name" value="Glutaredoxin"/>
    <property type="match status" value="1"/>
</dbReference>
<name>A0A284QRA0_ARMOS</name>
<evidence type="ECO:0000313" key="1">
    <source>
        <dbReference type="EMBL" id="SJK99000.1"/>
    </source>
</evidence>
<dbReference type="STRING" id="47428.A0A284QRA0"/>
<dbReference type="AlphaFoldDB" id="A0A284QRA0"/>
<evidence type="ECO:0008006" key="3">
    <source>
        <dbReference type="Google" id="ProtNLM"/>
    </source>
</evidence>
<gene>
    <name evidence="1" type="ORF">ARMOST_02281</name>
</gene>
<dbReference type="Proteomes" id="UP000219338">
    <property type="component" value="Unassembled WGS sequence"/>
</dbReference>
<accession>A0A284QRA0</accession>
<protein>
    <recommendedName>
        <fullName evidence="3">GST N-terminal domain-containing protein</fullName>
    </recommendedName>
</protein>
<sequence length="79" mass="8654">MMNLYDLLTKPAPGTIMTWRTRYALNLKNLPYQIVDVEALSKKIGAAPTSAKPDGVSTFYTMPIVKTTLLALSSPTLPL</sequence>